<evidence type="ECO:0000313" key="6">
    <source>
        <dbReference type="Proteomes" id="UP001500967"/>
    </source>
</evidence>
<sequence length="385" mass="40091">MRLRNLARVAAVSAAVALAITGCSSGGDDDGGSNASGGDKACDLIIGFVGPQTGDNAALGINISNGAQLAVDQYNEKNADCKVTLKKFDSEGKPEKASTVVPEVVQDEKIIGVVGPAFSGETKATGPTFEEAGLPIISASATNPALSENGWKIFHRVLGSDNAQGPQAAKYIKDDLKASKVYVVDDASEYGKGLADIVKKDLGSAVVKSQTIQDGQTDFSAVVTDIRSSGATAVYFGGYYDEAGLLRKQLSQAGGQSITMIAGDGVKDVKFIDGAGAAAAEGTIVTCPCLPPEKAPGTFFDDYKKAFSADPSTYSAEAFDAATVFLDGIADGKKTRAEMLEFVNSYDKQGITKQVKFDDKGEVADKGVWAYKFEGGKIVALKEIK</sequence>
<feature type="signal peptide" evidence="3">
    <location>
        <begin position="1"/>
        <end position="19"/>
    </location>
</feature>
<organism evidence="5 6">
    <name type="scientific">Cryptosporangium japonicum</name>
    <dbReference type="NCBI Taxonomy" id="80872"/>
    <lineage>
        <taxon>Bacteria</taxon>
        <taxon>Bacillati</taxon>
        <taxon>Actinomycetota</taxon>
        <taxon>Actinomycetes</taxon>
        <taxon>Cryptosporangiales</taxon>
        <taxon>Cryptosporangiaceae</taxon>
        <taxon>Cryptosporangium</taxon>
    </lineage>
</organism>
<dbReference type="PANTHER" id="PTHR47151">
    <property type="entry name" value="LEU/ILE/VAL-BINDING ABC TRANSPORTER SUBUNIT"/>
    <property type="match status" value="1"/>
</dbReference>
<name>A0ABP3CZY0_9ACTN</name>
<reference evidence="6" key="1">
    <citation type="journal article" date="2019" name="Int. J. Syst. Evol. Microbiol.">
        <title>The Global Catalogue of Microorganisms (GCM) 10K type strain sequencing project: providing services to taxonomists for standard genome sequencing and annotation.</title>
        <authorList>
            <consortium name="The Broad Institute Genomics Platform"/>
            <consortium name="The Broad Institute Genome Sequencing Center for Infectious Disease"/>
            <person name="Wu L."/>
            <person name="Ma J."/>
        </authorList>
    </citation>
    <scope>NUCLEOTIDE SEQUENCE [LARGE SCALE GENOMIC DNA]</scope>
    <source>
        <strain evidence="6">JCM 10425</strain>
    </source>
</reference>
<accession>A0ABP3CZY0</accession>
<dbReference type="EMBL" id="BAAAGX010000001">
    <property type="protein sequence ID" value="GAA0219597.1"/>
    <property type="molecule type" value="Genomic_DNA"/>
</dbReference>
<dbReference type="InterPro" id="IPR028082">
    <property type="entry name" value="Peripla_BP_I"/>
</dbReference>
<dbReference type="Gene3D" id="3.40.50.2300">
    <property type="match status" value="2"/>
</dbReference>
<dbReference type="CDD" id="cd06342">
    <property type="entry name" value="PBP1_ABC_LIVBP-like"/>
    <property type="match status" value="1"/>
</dbReference>
<dbReference type="PANTHER" id="PTHR47151:SF2">
    <property type="entry name" value="AMINO ACID BINDING PROTEIN"/>
    <property type="match status" value="1"/>
</dbReference>
<feature type="chain" id="PRO_5046925401" evidence="3">
    <location>
        <begin position="20"/>
        <end position="385"/>
    </location>
</feature>
<gene>
    <name evidence="5" type="ORF">GCM10009539_01190</name>
</gene>
<evidence type="ECO:0000256" key="2">
    <source>
        <dbReference type="ARBA" id="ARBA00022729"/>
    </source>
</evidence>
<protein>
    <submittedName>
        <fullName evidence="5">Branched-chain amino acid ABC transporter substrate-binding protein</fullName>
    </submittedName>
</protein>
<dbReference type="PROSITE" id="PS51257">
    <property type="entry name" value="PROKAR_LIPOPROTEIN"/>
    <property type="match status" value="1"/>
</dbReference>
<comment type="similarity">
    <text evidence="1">Belongs to the leucine-binding protein family.</text>
</comment>
<comment type="caution">
    <text evidence="5">The sequence shown here is derived from an EMBL/GenBank/DDBJ whole genome shotgun (WGS) entry which is preliminary data.</text>
</comment>
<dbReference type="Pfam" id="PF13458">
    <property type="entry name" value="Peripla_BP_6"/>
    <property type="match status" value="1"/>
</dbReference>
<dbReference type="SUPFAM" id="SSF53822">
    <property type="entry name" value="Periplasmic binding protein-like I"/>
    <property type="match status" value="1"/>
</dbReference>
<dbReference type="InterPro" id="IPR028081">
    <property type="entry name" value="Leu-bd"/>
</dbReference>
<dbReference type="Proteomes" id="UP001500967">
    <property type="component" value="Unassembled WGS sequence"/>
</dbReference>
<proteinExistence type="inferred from homology"/>
<evidence type="ECO:0000259" key="4">
    <source>
        <dbReference type="Pfam" id="PF13458"/>
    </source>
</evidence>
<evidence type="ECO:0000313" key="5">
    <source>
        <dbReference type="EMBL" id="GAA0219597.1"/>
    </source>
</evidence>
<evidence type="ECO:0000256" key="3">
    <source>
        <dbReference type="SAM" id="SignalP"/>
    </source>
</evidence>
<feature type="domain" description="Leucine-binding protein" evidence="4">
    <location>
        <begin position="46"/>
        <end position="376"/>
    </location>
</feature>
<evidence type="ECO:0000256" key="1">
    <source>
        <dbReference type="ARBA" id="ARBA00010062"/>
    </source>
</evidence>
<keyword evidence="6" id="KW-1185">Reference proteome</keyword>
<keyword evidence="2 3" id="KW-0732">Signal</keyword>